<proteinExistence type="predicted"/>
<organism evidence="1">
    <name type="scientific">Chlorella vulgaris</name>
    <name type="common">Green alga</name>
    <dbReference type="NCBI Taxonomy" id="3077"/>
    <lineage>
        <taxon>Eukaryota</taxon>
        <taxon>Viridiplantae</taxon>
        <taxon>Chlorophyta</taxon>
        <taxon>core chlorophytes</taxon>
        <taxon>Trebouxiophyceae</taxon>
        <taxon>Chlorellales</taxon>
        <taxon>Chlorellaceae</taxon>
        <taxon>Chlorella clade</taxon>
        <taxon>Chlorella</taxon>
    </lineage>
</organism>
<keyword evidence="1" id="KW-0150">Chloroplast</keyword>
<keyword evidence="1" id="KW-0934">Plastid</keyword>
<sequence length="53" mass="6022">MINRIPQPHNQNKIPSDEKAYEMVNQKLNEKGVSALFGFFDHLCFLCQDPTGG</sequence>
<dbReference type="EMBL" id="MT920676">
    <property type="protein sequence ID" value="QSV10843.1"/>
    <property type="molecule type" value="Genomic_DNA"/>
</dbReference>
<name>A0A8A2F5L4_CHLVU</name>
<reference evidence="1" key="1">
    <citation type="journal article" date="2021" name="Mitochondrial DNA Part B Resour">
        <title>The chloroplast genome of a unicellular green alga strain isolated from the rubber processing wastewater.</title>
        <authorList>
            <person name="Han B."/>
            <person name="Mu Y."/>
            <person name="Tan D."/>
            <person name="Ma S."/>
            <person name="Fu L."/>
            <person name="Sun X."/>
            <person name="Zhang J."/>
        </authorList>
    </citation>
    <scope>NUCLEOTIDE SEQUENCE</scope>
</reference>
<protein>
    <submittedName>
        <fullName evidence="1">Uncharacterized protein</fullName>
    </submittedName>
</protein>
<evidence type="ECO:0000313" key="1">
    <source>
        <dbReference type="EMBL" id="QSV10843.1"/>
    </source>
</evidence>
<accession>A0A8A2F5L4</accession>
<dbReference type="AlphaFoldDB" id="A0A8A2F5L4"/>
<geneLocation type="chloroplast" evidence="1"/>